<dbReference type="Gene3D" id="3.40.50.200">
    <property type="entry name" value="Peptidase S8/S53 domain"/>
    <property type="match status" value="1"/>
</dbReference>
<protein>
    <submittedName>
        <fullName evidence="16">Subtilisin-like protease SBT1.7</fullName>
    </submittedName>
</protein>
<evidence type="ECO:0000256" key="3">
    <source>
        <dbReference type="ARBA" id="ARBA00022525"/>
    </source>
</evidence>
<dbReference type="Gene3D" id="3.50.30.30">
    <property type="match status" value="1"/>
</dbReference>
<feature type="domain" description="Inhibitor I9" evidence="13">
    <location>
        <begin position="40"/>
        <end position="125"/>
    </location>
</feature>
<reference evidence="16" key="2">
    <citation type="submission" date="2025-08" db="UniProtKB">
        <authorList>
            <consortium name="RefSeq"/>
        </authorList>
    </citation>
    <scope>IDENTIFICATION</scope>
</reference>
<dbReference type="CDD" id="cd02120">
    <property type="entry name" value="PA_subtilisin_like"/>
    <property type="match status" value="1"/>
</dbReference>
<feature type="domain" description="Peptidase S8/S53" evidence="11">
    <location>
        <begin position="148"/>
        <end position="574"/>
    </location>
</feature>
<dbReference type="InterPro" id="IPR003137">
    <property type="entry name" value="PA_domain"/>
</dbReference>
<evidence type="ECO:0000256" key="8">
    <source>
        <dbReference type="ARBA" id="ARBA00023180"/>
    </source>
</evidence>
<dbReference type="Proteomes" id="UP000694861">
    <property type="component" value="Linkage group LG7"/>
</dbReference>
<keyword evidence="7 9" id="KW-0720">Serine protease</keyword>
<dbReference type="InterPro" id="IPR045051">
    <property type="entry name" value="SBT"/>
</dbReference>
<dbReference type="RefSeq" id="XP_008238739.2">
    <property type="nucleotide sequence ID" value="XM_008240517.2"/>
</dbReference>
<reference evidence="15" key="1">
    <citation type="journal article" date="2012" name="Nat. Commun.">
        <title>The genome of Prunus mume.</title>
        <authorList>
            <person name="Zhang Q."/>
            <person name="Chen W."/>
            <person name="Sun L."/>
            <person name="Zhao F."/>
            <person name="Huang B."/>
            <person name="Yang W."/>
            <person name="Tao Y."/>
            <person name="Wang J."/>
            <person name="Yuan Z."/>
            <person name="Fan G."/>
            <person name="Xing Z."/>
            <person name="Han C."/>
            <person name="Pan H."/>
            <person name="Zhong X."/>
            <person name="Shi W."/>
            <person name="Liang X."/>
            <person name="Du D."/>
            <person name="Sun F."/>
            <person name="Xu Z."/>
            <person name="Hao R."/>
            <person name="Lv T."/>
            <person name="Lv Y."/>
            <person name="Zheng Z."/>
            <person name="Sun M."/>
            <person name="Luo L."/>
            <person name="Cai M."/>
            <person name="Gao Y."/>
            <person name="Wang J."/>
            <person name="Yin Y."/>
            <person name="Xu X."/>
            <person name="Cheng T."/>
            <person name="Wang J."/>
        </authorList>
    </citation>
    <scope>NUCLEOTIDE SEQUENCE [LARGE SCALE GENOMIC DNA]</scope>
</reference>
<evidence type="ECO:0000313" key="15">
    <source>
        <dbReference type="Proteomes" id="UP000694861"/>
    </source>
</evidence>
<accession>A0ABM0PF48</accession>
<evidence type="ECO:0000256" key="4">
    <source>
        <dbReference type="ARBA" id="ARBA00022670"/>
    </source>
</evidence>
<dbReference type="Pfam" id="PF17766">
    <property type="entry name" value="fn3_6"/>
    <property type="match status" value="1"/>
</dbReference>
<dbReference type="InterPro" id="IPR015500">
    <property type="entry name" value="Peptidase_S8_subtilisin-rel"/>
</dbReference>
<dbReference type="Pfam" id="PF02225">
    <property type="entry name" value="PA"/>
    <property type="match status" value="1"/>
</dbReference>
<organism evidence="15 16">
    <name type="scientific">Prunus mume</name>
    <name type="common">Japanese apricot</name>
    <name type="synonym">Armeniaca mume</name>
    <dbReference type="NCBI Taxonomy" id="102107"/>
    <lineage>
        <taxon>Eukaryota</taxon>
        <taxon>Viridiplantae</taxon>
        <taxon>Streptophyta</taxon>
        <taxon>Embryophyta</taxon>
        <taxon>Tracheophyta</taxon>
        <taxon>Spermatophyta</taxon>
        <taxon>Magnoliopsida</taxon>
        <taxon>eudicotyledons</taxon>
        <taxon>Gunneridae</taxon>
        <taxon>Pentapetalae</taxon>
        <taxon>rosids</taxon>
        <taxon>fabids</taxon>
        <taxon>Rosales</taxon>
        <taxon>Rosaceae</taxon>
        <taxon>Amygdaloideae</taxon>
        <taxon>Amygdaleae</taxon>
        <taxon>Prunus</taxon>
    </lineage>
</organism>
<dbReference type="InterPro" id="IPR034197">
    <property type="entry name" value="Peptidases_S8_3"/>
</dbReference>
<evidence type="ECO:0000256" key="2">
    <source>
        <dbReference type="ARBA" id="ARBA00011073"/>
    </source>
</evidence>
<name>A0ABM0PF48_PRUMU</name>
<dbReference type="Gene3D" id="2.60.40.2310">
    <property type="match status" value="1"/>
</dbReference>
<dbReference type="PROSITE" id="PS00136">
    <property type="entry name" value="SUBTILASE_ASP"/>
    <property type="match status" value="1"/>
</dbReference>
<evidence type="ECO:0000259" key="12">
    <source>
        <dbReference type="Pfam" id="PF02225"/>
    </source>
</evidence>
<evidence type="ECO:0000259" key="11">
    <source>
        <dbReference type="Pfam" id="PF00082"/>
    </source>
</evidence>
<comment type="subcellular location">
    <subcellularLocation>
        <location evidence="1">Secreted</location>
    </subcellularLocation>
</comment>
<keyword evidence="8" id="KW-0325">Glycoprotein</keyword>
<comment type="similarity">
    <text evidence="2 9">Belongs to the peptidase S8 family.</text>
</comment>
<sequence length="759" mass="80305">MENKKCVMLQIIYLLGFSVMFYLSVAVAAETDEDKSSMQTYIVWVKRPVQNLFFAKSHEDLESWYQTFLPDTIANSNELTKPRMVHTYRNVATGFAAKLTPEEVKAMEQKEGFVSAHPERILPLHTTHSPNFLGLQQGLGVWKGANYGEGVIIGVLDTGIGPDHPSFSDEGVPPPPAKWKGKCDFNGTVCNNKLIGARNFQSGKTTGGPPVDDEGHGTHTSSTAAGNFVKGANAFGMANGTAAGMAPYAHLAMYKICSEDGCTEGDIVAALDTAVEDGVDVLSLSLGGPSFPFYEDGIAVGAFGAIQKGIFVSCSAGNSGPSYESLSNEAPWILTVGGSTIDRSIRATALLGDHGEFDGVSLFQPKDFNSALLPLVYPGANGNPSSALCSPGSLENLEGKIVVCEGGRGRVAKGEEVKRAGGAAMILVNQAIDGYSVLADAHVLPATHVSYQAGLNIKAFINSTSTPTATILFKGTVIGDPLAPKVASFSSRGPSIRSPGILKPDIIGPGVSILAAWPVSVDNGTEGKATFNMVSGTSMSCPHLSGIAALLKSSHPDWSPAAIKSAIMTTAEVENLAGSAIVDQTLFPADIFALGAGHVNPSKANDPGLIYDIQPEDYIPYLCGLNYTDEQIQVITQQTVNCSQVGAVPEAQLNYPTFSIKTGSSETQTQYYTRTVTNVGPANSTYELALVVPPKVGMSVNPQVLTFTEVNQKITYHVEFNAHDDAGKDGVPFAEGYLRWVSDKHSVTTRIAILILKAI</sequence>
<evidence type="ECO:0000313" key="16">
    <source>
        <dbReference type="RefSeq" id="XP_008238739.2"/>
    </source>
</evidence>
<dbReference type="InterPro" id="IPR036852">
    <property type="entry name" value="Peptidase_S8/S53_dom_sf"/>
</dbReference>
<feature type="active site" description="Charge relay system" evidence="9">
    <location>
        <position position="157"/>
    </location>
</feature>
<dbReference type="PROSITE" id="PS51892">
    <property type="entry name" value="SUBTILASE"/>
    <property type="match status" value="1"/>
</dbReference>
<evidence type="ECO:0000256" key="10">
    <source>
        <dbReference type="SAM" id="MobiDB-lite"/>
    </source>
</evidence>
<gene>
    <name evidence="16" type="primary">LOC103337362</name>
</gene>
<keyword evidence="5" id="KW-0732">Signal</keyword>
<dbReference type="GeneID" id="103337362"/>
<dbReference type="CDD" id="cd04852">
    <property type="entry name" value="Peptidases_S8_3"/>
    <property type="match status" value="1"/>
</dbReference>
<dbReference type="Pfam" id="PF05922">
    <property type="entry name" value="Inhibitor_I9"/>
    <property type="match status" value="1"/>
</dbReference>
<dbReference type="PANTHER" id="PTHR10795">
    <property type="entry name" value="PROPROTEIN CONVERTASE SUBTILISIN/KEXIN"/>
    <property type="match status" value="1"/>
</dbReference>
<keyword evidence="15" id="KW-1185">Reference proteome</keyword>
<evidence type="ECO:0000256" key="1">
    <source>
        <dbReference type="ARBA" id="ARBA00004613"/>
    </source>
</evidence>
<dbReference type="Gene3D" id="3.30.70.80">
    <property type="entry name" value="Peptidase S8 propeptide/proteinase inhibitor I9"/>
    <property type="match status" value="1"/>
</dbReference>
<evidence type="ECO:0000259" key="14">
    <source>
        <dbReference type="Pfam" id="PF17766"/>
    </source>
</evidence>
<evidence type="ECO:0000256" key="7">
    <source>
        <dbReference type="ARBA" id="ARBA00022825"/>
    </source>
</evidence>
<dbReference type="InterPro" id="IPR037045">
    <property type="entry name" value="S8pro/Inhibitor_I9_sf"/>
</dbReference>
<dbReference type="Pfam" id="PF00082">
    <property type="entry name" value="Peptidase_S8"/>
    <property type="match status" value="1"/>
</dbReference>
<dbReference type="PRINTS" id="PR00723">
    <property type="entry name" value="SUBTILISIN"/>
</dbReference>
<evidence type="ECO:0000256" key="6">
    <source>
        <dbReference type="ARBA" id="ARBA00022801"/>
    </source>
</evidence>
<feature type="region of interest" description="Disordered" evidence="10">
    <location>
        <begin position="201"/>
        <end position="223"/>
    </location>
</feature>
<keyword evidence="3" id="KW-0964">Secreted</keyword>
<evidence type="ECO:0000256" key="9">
    <source>
        <dbReference type="PROSITE-ProRule" id="PRU01240"/>
    </source>
</evidence>
<dbReference type="InterPro" id="IPR000209">
    <property type="entry name" value="Peptidase_S8/S53_dom"/>
</dbReference>
<proteinExistence type="inferred from homology"/>
<dbReference type="SUPFAM" id="SSF52743">
    <property type="entry name" value="Subtilisin-like"/>
    <property type="match status" value="1"/>
</dbReference>
<feature type="active site" description="Charge relay system" evidence="9">
    <location>
        <position position="538"/>
    </location>
</feature>
<feature type="active site" description="Charge relay system" evidence="9">
    <location>
        <position position="216"/>
    </location>
</feature>
<feature type="domain" description="Subtilisin-like protease fibronectin type-III" evidence="14">
    <location>
        <begin position="652"/>
        <end position="753"/>
    </location>
</feature>
<dbReference type="InterPro" id="IPR010259">
    <property type="entry name" value="S8pro/Inhibitor_I9"/>
</dbReference>
<feature type="domain" description="PA" evidence="12">
    <location>
        <begin position="374"/>
        <end position="457"/>
    </location>
</feature>
<evidence type="ECO:0000256" key="5">
    <source>
        <dbReference type="ARBA" id="ARBA00022729"/>
    </source>
</evidence>
<dbReference type="InterPro" id="IPR023827">
    <property type="entry name" value="Peptidase_S8_Asp-AS"/>
</dbReference>
<keyword evidence="4 9" id="KW-0645">Protease</keyword>
<evidence type="ECO:0000259" key="13">
    <source>
        <dbReference type="Pfam" id="PF05922"/>
    </source>
</evidence>
<keyword evidence="6 9" id="KW-0378">Hydrolase</keyword>
<dbReference type="InterPro" id="IPR041469">
    <property type="entry name" value="Subtilisin-like_FN3"/>
</dbReference>